<evidence type="ECO:0000313" key="2">
    <source>
        <dbReference type="EMBL" id="CAE6474431.1"/>
    </source>
</evidence>
<dbReference type="AlphaFoldDB" id="A0A8H3C720"/>
<feature type="transmembrane region" description="Helical" evidence="1">
    <location>
        <begin position="50"/>
        <end position="70"/>
    </location>
</feature>
<name>A0A8H3C720_9AGAM</name>
<comment type="caution">
    <text evidence="2">The sequence shown here is derived from an EMBL/GenBank/DDBJ whole genome shotgun (WGS) entry which is preliminary data.</text>
</comment>
<dbReference type="EMBL" id="CAJMWY010001744">
    <property type="protein sequence ID" value="CAE6474431.1"/>
    <property type="molecule type" value="Genomic_DNA"/>
</dbReference>
<organism evidence="2 3">
    <name type="scientific">Rhizoctonia solani</name>
    <dbReference type="NCBI Taxonomy" id="456999"/>
    <lineage>
        <taxon>Eukaryota</taxon>
        <taxon>Fungi</taxon>
        <taxon>Dikarya</taxon>
        <taxon>Basidiomycota</taxon>
        <taxon>Agaricomycotina</taxon>
        <taxon>Agaricomycetes</taxon>
        <taxon>Cantharellales</taxon>
        <taxon>Ceratobasidiaceae</taxon>
        <taxon>Rhizoctonia</taxon>
    </lineage>
</organism>
<gene>
    <name evidence="2" type="ORF">RDB_LOCUS87937</name>
</gene>
<keyword evidence="1" id="KW-1133">Transmembrane helix</keyword>
<keyword evidence="1" id="KW-0472">Membrane</keyword>
<evidence type="ECO:0008006" key="4">
    <source>
        <dbReference type="Google" id="ProtNLM"/>
    </source>
</evidence>
<keyword evidence="1" id="KW-0812">Transmembrane</keyword>
<feature type="transmembrane region" description="Helical" evidence="1">
    <location>
        <begin position="82"/>
        <end position="104"/>
    </location>
</feature>
<evidence type="ECO:0000256" key="1">
    <source>
        <dbReference type="SAM" id="Phobius"/>
    </source>
</evidence>
<sequence length="134" mass="14951">MGSPLDVRSLPLPPEPHLSAHFTWDIVTSTIVSPVPSPNVRPPDSCRHVVYLYTYGCSIATDIITGVLVLRCWALYSSRRVLWALGMGLVCTTTCTIVIASQIMKAHFDVYNQENNIYAAITPRDTFWVHYAPT</sequence>
<reference evidence="2" key="1">
    <citation type="submission" date="2021-01" db="EMBL/GenBank/DDBJ databases">
        <authorList>
            <person name="Kaushik A."/>
        </authorList>
    </citation>
    <scope>NUCLEOTIDE SEQUENCE</scope>
    <source>
        <strain evidence="2">AG4-RS23</strain>
    </source>
</reference>
<accession>A0A8H3C720</accession>
<proteinExistence type="predicted"/>
<protein>
    <recommendedName>
        <fullName evidence="4">Transmembrane protein</fullName>
    </recommendedName>
</protein>
<dbReference type="Proteomes" id="UP000663861">
    <property type="component" value="Unassembled WGS sequence"/>
</dbReference>
<evidence type="ECO:0000313" key="3">
    <source>
        <dbReference type="Proteomes" id="UP000663861"/>
    </source>
</evidence>